<accession>A0A4R6WNV5</accession>
<dbReference type="OrthoDB" id="708063at2"/>
<dbReference type="AlphaFoldDB" id="A0A4R6WNV5"/>
<dbReference type="RefSeq" id="WP_133583574.1">
    <property type="nucleotide sequence ID" value="NZ_SNYV01000011.1"/>
</dbReference>
<dbReference type="SUPFAM" id="SSF159894">
    <property type="entry name" value="YgaC/TfoX-N like"/>
    <property type="match status" value="1"/>
</dbReference>
<reference evidence="1 2" key="1">
    <citation type="submission" date="2019-03" db="EMBL/GenBank/DDBJ databases">
        <title>Genomic Encyclopedia of Archaeal and Bacterial Type Strains, Phase II (KMG-II): from individual species to whole genera.</title>
        <authorList>
            <person name="Goeker M."/>
        </authorList>
    </citation>
    <scope>NUCLEOTIDE SEQUENCE [LARGE SCALE GENOMIC DNA]</scope>
    <source>
        <strain evidence="1 2">DSM 28353</strain>
    </source>
</reference>
<organism evidence="1 2">
    <name type="scientific">Sphingobacterium yanglingense</name>
    <dbReference type="NCBI Taxonomy" id="1437280"/>
    <lineage>
        <taxon>Bacteria</taxon>
        <taxon>Pseudomonadati</taxon>
        <taxon>Bacteroidota</taxon>
        <taxon>Sphingobacteriia</taxon>
        <taxon>Sphingobacteriales</taxon>
        <taxon>Sphingobacteriaceae</taxon>
        <taxon>Sphingobacterium</taxon>
    </lineage>
</organism>
<dbReference type="EMBL" id="SNYV01000011">
    <property type="protein sequence ID" value="TDQ79811.1"/>
    <property type="molecule type" value="Genomic_DNA"/>
</dbReference>
<protein>
    <submittedName>
        <fullName evidence="1">Uncharacterized protein</fullName>
    </submittedName>
</protein>
<sequence>MTTKKFAKQFEQQCRTILNISLEPIFGEYIITQNGKRIGVLYENRLYLLSTENLRKMFEGVTEENPFGWAYYRLILIKQIEDIELLKKAIGHVYHDLYYHTEFVADISYLFKANRSYPNSIVEIYNLHITFLRFCYEKKLLKLNPLDKQGRILHLNFENKDLTEMGAEVFHELYRKWLVYTDKNDEKSEERNNNVKMLEKYYSKICKEKGL</sequence>
<gene>
    <name evidence="1" type="ORF">CLV99_1261</name>
</gene>
<dbReference type="Proteomes" id="UP000295292">
    <property type="component" value="Unassembled WGS sequence"/>
</dbReference>
<comment type="caution">
    <text evidence="1">The sequence shown here is derived from an EMBL/GenBank/DDBJ whole genome shotgun (WGS) entry which is preliminary data.</text>
</comment>
<name>A0A4R6WNV5_9SPHI</name>
<keyword evidence="2" id="KW-1185">Reference proteome</keyword>
<evidence type="ECO:0000313" key="1">
    <source>
        <dbReference type="EMBL" id="TDQ79811.1"/>
    </source>
</evidence>
<proteinExistence type="predicted"/>
<evidence type="ECO:0000313" key="2">
    <source>
        <dbReference type="Proteomes" id="UP000295292"/>
    </source>
</evidence>